<proteinExistence type="predicted"/>
<dbReference type="Proteomes" id="UP000033096">
    <property type="component" value="Chromosome"/>
</dbReference>
<dbReference type="Pfam" id="PF04172">
    <property type="entry name" value="LrgB"/>
    <property type="match status" value="1"/>
</dbReference>
<keyword evidence="3 5" id="KW-1133">Transmembrane helix</keyword>
<dbReference type="KEGG" id="mvc:MSVAZ_0968"/>
<dbReference type="PANTHER" id="PTHR30249:SF0">
    <property type="entry name" value="PLASTIDAL GLYCOLATE_GLYCERATE TRANSLOCATOR 1, CHLOROPLASTIC"/>
    <property type="match status" value="1"/>
</dbReference>
<evidence type="ECO:0000256" key="1">
    <source>
        <dbReference type="ARBA" id="ARBA00004141"/>
    </source>
</evidence>
<feature type="transmembrane region" description="Helical" evidence="5">
    <location>
        <begin position="12"/>
        <end position="31"/>
    </location>
</feature>
<evidence type="ECO:0000256" key="3">
    <source>
        <dbReference type="ARBA" id="ARBA00022989"/>
    </source>
</evidence>
<feature type="transmembrane region" description="Helical" evidence="5">
    <location>
        <begin position="214"/>
        <end position="237"/>
    </location>
</feature>
<evidence type="ECO:0000256" key="5">
    <source>
        <dbReference type="SAM" id="Phobius"/>
    </source>
</evidence>
<feature type="transmembrane region" description="Helical" evidence="5">
    <location>
        <begin position="98"/>
        <end position="121"/>
    </location>
</feature>
<feature type="transmembrane region" description="Helical" evidence="5">
    <location>
        <begin position="153"/>
        <end position="174"/>
    </location>
</feature>
<dbReference type="AlphaFoldDB" id="A0A0E3Q3Y3"/>
<sequence length="238" mass="25036">MQTDFLNEFVNMPLFGILLSLVAFQIGTLLYKKTQFSILNPLLVASVLVMVFLLFFGINYETYNLGGNYISFFLGPATVVLAVPLYKKIQLLKSNALPILAGIIAGCIAGISSILALSNLLGLDDTISRSLAPKSVTTPIGIEISKQIGGLPAITVAAIVFTGIIGAILGPFICRCFRIKDKVAVGVAIGTASHALGTTRAIELGETEGAMSGLSIGIAGLITVFLVPLLLYVFGLIT</sequence>
<dbReference type="HOGENOM" id="CLU_082099_1_0_2"/>
<keyword evidence="4 5" id="KW-0472">Membrane</keyword>
<evidence type="ECO:0000313" key="6">
    <source>
        <dbReference type="EMBL" id="AKB43237.1"/>
    </source>
</evidence>
<gene>
    <name evidence="6" type="ORF">MSVAZ_0968</name>
</gene>
<feature type="transmembrane region" description="Helical" evidence="5">
    <location>
        <begin position="183"/>
        <end position="202"/>
    </location>
</feature>
<dbReference type="GeneID" id="24809369"/>
<dbReference type="InterPro" id="IPR007300">
    <property type="entry name" value="CidB/LrgB"/>
</dbReference>
<dbReference type="GO" id="GO:0016020">
    <property type="term" value="C:membrane"/>
    <property type="evidence" value="ECO:0007669"/>
    <property type="project" value="UniProtKB-SubCell"/>
</dbReference>
<dbReference type="EMBL" id="CP009520">
    <property type="protein sequence ID" value="AKB43237.1"/>
    <property type="molecule type" value="Genomic_DNA"/>
</dbReference>
<comment type="subcellular location">
    <subcellularLocation>
        <location evidence="1">Membrane</location>
        <topology evidence="1">Multi-pass membrane protein</topology>
    </subcellularLocation>
</comment>
<dbReference type="PANTHER" id="PTHR30249">
    <property type="entry name" value="PUTATIVE SEROTONIN TRANSPORTER"/>
    <property type="match status" value="1"/>
</dbReference>
<feature type="transmembrane region" description="Helical" evidence="5">
    <location>
        <begin position="38"/>
        <end position="60"/>
    </location>
</feature>
<dbReference type="RefSeq" id="WP_048118859.1">
    <property type="nucleotide sequence ID" value="NZ_CP009520.1"/>
</dbReference>
<organism evidence="6 7">
    <name type="scientific">Methanosarcina vacuolata Z-761</name>
    <dbReference type="NCBI Taxonomy" id="1434123"/>
    <lineage>
        <taxon>Archaea</taxon>
        <taxon>Methanobacteriati</taxon>
        <taxon>Methanobacteriota</taxon>
        <taxon>Stenosarchaea group</taxon>
        <taxon>Methanomicrobia</taxon>
        <taxon>Methanosarcinales</taxon>
        <taxon>Methanosarcinaceae</taxon>
        <taxon>Methanosarcina</taxon>
    </lineage>
</organism>
<evidence type="ECO:0000256" key="2">
    <source>
        <dbReference type="ARBA" id="ARBA00022692"/>
    </source>
</evidence>
<keyword evidence="2 5" id="KW-0812">Transmembrane</keyword>
<evidence type="ECO:0000256" key="4">
    <source>
        <dbReference type="ARBA" id="ARBA00023136"/>
    </source>
</evidence>
<feature type="transmembrane region" description="Helical" evidence="5">
    <location>
        <begin position="66"/>
        <end position="86"/>
    </location>
</feature>
<protein>
    <submittedName>
        <fullName evidence="6">LrgA-associated membrane protein LrgB</fullName>
    </submittedName>
</protein>
<name>A0A0E3Q3Y3_9EURY</name>
<accession>A0A0E3Q3Y3</accession>
<keyword evidence="7" id="KW-1185">Reference proteome</keyword>
<dbReference type="PATRIC" id="fig|1434123.4.peg.1125"/>
<reference evidence="6 7" key="1">
    <citation type="submission" date="2014-07" db="EMBL/GenBank/DDBJ databases">
        <title>Methanogenic archaea and the global carbon cycle.</title>
        <authorList>
            <person name="Henriksen J.R."/>
            <person name="Luke J."/>
            <person name="Reinhart S."/>
            <person name="Benedict M.N."/>
            <person name="Youngblut N.D."/>
            <person name="Metcalf M.E."/>
            <person name="Whitaker R.J."/>
            <person name="Metcalf W.W."/>
        </authorList>
    </citation>
    <scope>NUCLEOTIDE SEQUENCE [LARGE SCALE GENOMIC DNA]</scope>
    <source>
        <strain evidence="6 7">Z-761</strain>
    </source>
</reference>
<evidence type="ECO:0000313" key="7">
    <source>
        <dbReference type="Proteomes" id="UP000033096"/>
    </source>
</evidence>